<evidence type="ECO:0000256" key="1">
    <source>
        <dbReference type="SAM" id="MobiDB-lite"/>
    </source>
</evidence>
<name>A0A2N1PIN8_9BACT</name>
<organism evidence="2 3">
    <name type="scientific">Candidatus Wallbacteria bacterium HGW-Wallbacteria-1</name>
    <dbReference type="NCBI Taxonomy" id="2013854"/>
    <lineage>
        <taxon>Bacteria</taxon>
        <taxon>Candidatus Walliibacteriota</taxon>
    </lineage>
</organism>
<comment type="caution">
    <text evidence="2">The sequence shown here is derived from an EMBL/GenBank/DDBJ whole genome shotgun (WGS) entry which is preliminary data.</text>
</comment>
<dbReference type="AlphaFoldDB" id="A0A2N1PIN8"/>
<evidence type="ECO:0000313" key="2">
    <source>
        <dbReference type="EMBL" id="PKK88186.1"/>
    </source>
</evidence>
<evidence type="ECO:0000313" key="3">
    <source>
        <dbReference type="Proteomes" id="UP000233256"/>
    </source>
</evidence>
<dbReference type="Proteomes" id="UP000233256">
    <property type="component" value="Unassembled WGS sequence"/>
</dbReference>
<feature type="region of interest" description="Disordered" evidence="1">
    <location>
        <begin position="1"/>
        <end position="22"/>
    </location>
</feature>
<gene>
    <name evidence="2" type="ORF">CVV64_19980</name>
</gene>
<protein>
    <submittedName>
        <fullName evidence="2">Uncharacterized protein</fullName>
    </submittedName>
</protein>
<accession>A0A2N1PIN8</accession>
<dbReference type="EMBL" id="PGXC01000060">
    <property type="protein sequence ID" value="PKK88186.1"/>
    <property type="molecule type" value="Genomic_DNA"/>
</dbReference>
<proteinExistence type="predicted"/>
<reference evidence="2 3" key="1">
    <citation type="journal article" date="2017" name="ISME J.">
        <title>Potential for microbial H2 and metal transformations associated with novel bacteria and archaea in deep terrestrial subsurface sediments.</title>
        <authorList>
            <person name="Hernsdorf A.W."/>
            <person name="Amano Y."/>
            <person name="Miyakawa K."/>
            <person name="Ise K."/>
            <person name="Suzuki Y."/>
            <person name="Anantharaman K."/>
            <person name="Probst A."/>
            <person name="Burstein D."/>
            <person name="Thomas B.C."/>
            <person name="Banfield J.F."/>
        </authorList>
    </citation>
    <scope>NUCLEOTIDE SEQUENCE [LARGE SCALE GENOMIC DNA]</scope>
    <source>
        <strain evidence="2">HGW-Wallbacteria-1</strain>
    </source>
</reference>
<feature type="region of interest" description="Disordered" evidence="1">
    <location>
        <begin position="34"/>
        <end position="76"/>
    </location>
</feature>
<sequence length="76" mass="8311">MFAMSLSKDQAESLGEPGRWGGQITVIEQGRRLVQKAAEPQPHRNQPSRSREKQSQRIASAAAGTDIDRGTLPIVN</sequence>